<keyword evidence="4" id="KW-1133">Transmembrane helix</keyword>
<dbReference type="InterPro" id="IPR002104">
    <property type="entry name" value="Integrase_catalytic"/>
</dbReference>
<dbReference type="InterPro" id="IPR011010">
    <property type="entry name" value="DNA_brk_join_enz"/>
</dbReference>
<keyword evidence="4" id="KW-0812">Transmembrane</keyword>
<keyword evidence="3" id="KW-0233">DNA recombination</keyword>
<organism evidence="7">
    <name type="scientific">mine drainage metagenome</name>
    <dbReference type="NCBI Taxonomy" id="410659"/>
    <lineage>
        <taxon>unclassified sequences</taxon>
        <taxon>metagenomes</taxon>
        <taxon>ecological metagenomes</taxon>
    </lineage>
</organism>
<feature type="transmembrane region" description="Helical" evidence="4">
    <location>
        <begin position="144"/>
        <end position="165"/>
    </location>
</feature>
<comment type="caution">
    <text evidence="7">The sequence shown here is derived from an EMBL/GenBank/DDBJ whole genome shotgun (WGS) entry which is preliminary data.</text>
</comment>
<dbReference type="Pfam" id="PF00589">
    <property type="entry name" value="Phage_integrase"/>
    <property type="match status" value="1"/>
</dbReference>
<evidence type="ECO:0000256" key="2">
    <source>
        <dbReference type="ARBA" id="ARBA00023125"/>
    </source>
</evidence>
<name>E6PBZ2_9ZZZZ</name>
<dbReference type="InterPro" id="IPR044068">
    <property type="entry name" value="CB"/>
</dbReference>
<dbReference type="PROSITE" id="PS51898">
    <property type="entry name" value="TYR_RECOMBINASE"/>
    <property type="match status" value="1"/>
</dbReference>
<dbReference type="EMBL" id="CABL01000001">
    <property type="protein sequence ID" value="CBH73975.1"/>
    <property type="molecule type" value="Genomic_DNA"/>
</dbReference>
<dbReference type="InterPro" id="IPR004107">
    <property type="entry name" value="Integrase_SAM-like_N"/>
</dbReference>
<sequence>MSIYKRKSARARKNGKHRYTVVIDIQGEGGKRIRKAIGTYGTRDEAEQVERSALTARDKGHNVAPKSLTVAQMMAEYLGYCKADPERHTAATIETYTLKSKRYIEPKLGSILLSKLQPATVAAWRNELAATIGRRKKPLSPKTVHNVFGLLHAVLALAVGLEYIARNVCDVKAAKPSKPTTSVHAGTALSNDEIRSLLAAAESTRWHSFIVVALATGARRGELCGLSWCDVDFDARKVRIRQSLSQTKGRIELKDTKTHRERVIGLSAWSIEALRRQRVMQAQERLRAPAGLYTDNGAVFTNELGGRVTPMSATKAFARLARAAGISTMRLHDTRHTAASHLIAEGSDAVTVAGVLGHESATITLSIYSHAFDDAKHEATDRLGARMARIASGG</sequence>
<evidence type="ECO:0000256" key="1">
    <source>
        <dbReference type="ARBA" id="ARBA00022908"/>
    </source>
</evidence>
<dbReference type="InterPro" id="IPR013762">
    <property type="entry name" value="Integrase-like_cat_sf"/>
</dbReference>
<feature type="domain" description="Core-binding (CB)" evidence="6">
    <location>
        <begin position="68"/>
        <end position="159"/>
    </location>
</feature>
<evidence type="ECO:0000313" key="7">
    <source>
        <dbReference type="EMBL" id="CBH73975.1"/>
    </source>
</evidence>
<dbReference type="Pfam" id="PF14659">
    <property type="entry name" value="Phage_int_SAM_3"/>
    <property type="match status" value="1"/>
</dbReference>
<dbReference type="PANTHER" id="PTHR30349">
    <property type="entry name" value="PHAGE INTEGRASE-RELATED"/>
    <property type="match status" value="1"/>
</dbReference>
<evidence type="ECO:0008006" key="8">
    <source>
        <dbReference type="Google" id="ProtNLM"/>
    </source>
</evidence>
<reference evidence="7" key="1">
    <citation type="submission" date="2009-10" db="EMBL/GenBank/DDBJ databases">
        <title>Diversity of trophic interactions inside an arsenic-rich microbial ecosystem.</title>
        <authorList>
            <person name="Bertin P.N."/>
            <person name="Heinrich-Salmeron A."/>
            <person name="Pelletier E."/>
            <person name="Goulhen-Chollet F."/>
            <person name="Arsene-Ploetze F."/>
            <person name="Gallien S."/>
            <person name="Calteau A."/>
            <person name="Vallenet D."/>
            <person name="Casiot C."/>
            <person name="Chane-Woon-Ming B."/>
            <person name="Giloteaux L."/>
            <person name="Barakat M."/>
            <person name="Bonnefoy V."/>
            <person name="Bruneel O."/>
            <person name="Chandler M."/>
            <person name="Cleiss J."/>
            <person name="Duran R."/>
            <person name="Elbaz-Poulichet F."/>
            <person name="Fonknechten N."/>
            <person name="Lauga B."/>
            <person name="Mornico D."/>
            <person name="Ortet P."/>
            <person name="Schaeffer C."/>
            <person name="Siguier P."/>
            <person name="Alexander Thil Smith A."/>
            <person name="Van Dorsselaer A."/>
            <person name="Weissenbach J."/>
            <person name="Medigue C."/>
            <person name="Le Paslier D."/>
        </authorList>
    </citation>
    <scope>NUCLEOTIDE SEQUENCE</scope>
</reference>
<feature type="domain" description="Tyr recombinase" evidence="5">
    <location>
        <begin position="184"/>
        <end position="381"/>
    </location>
</feature>
<keyword evidence="2" id="KW-0238">DNA-binding</keyword>
<dbReference type="GO" id="GO:0006310">
    <property type="term" value="P:DNA recombination"/>
    <property type="evidence" value="ECO:0007669"/>
    <property type="project" value="UniProtKB-KW"/>
</dbReference>
<dbReference type="InterPro" id="IPR010998">
    <property type="entry name" value="Integrase_recombinase_N"/>
</dbReference>
<dbReference type="CDD" id="cd01189">
    <property type="entry name" value="INT_ICEBs1_C_like"/>
    <property type="match status" value="1"/>
</dbReference>
<keyword evidence="4" id="KW-0472">Membrane</keyword>
<evidence type="ECO:0000259" key="5">
    <source>
        <dbReference type="PROSITE" id="PS51898"/>
    </source>
</evidence>
<dbReference type="GO" id="GO:0003677">
    <property type="term" value="F:DNA binding"/>
    <property type="evidence" value="ECO:0007669"/>
    <property type="project" value="UniProtKB-KW"/>
</dbReference>
<protein>
    <recommendedName>
        <fullName evidence="8">Site-specific integrase</fullName>
    </recommendedName>
</protein>
<dbReference type="AlphaFoldDB" id="E6PBZ2"/>
<evidence type="ECO:0000256" key="4">
    <source>
        <dbReference type="SAM" id="Phobius"/>
    </source>
</evidence>
<gene>
    <name evidence="7" type="ORF">CARN1_1862</name>
</gene>
<dbReference type="InterPro" id="IPR050090">
    <property type="entry name" value="Tyrosine_recombinase_XerCD"/>
</dbReference>
<evidence type="ECO:0000256" key="3">
    <source>
        <dbReference type="ARBA" id="ARBA00023172"/>
    </source>
</evidence>
<dbReference type="Gene3D" id="1.10.150.130">
    <property type="match status" value="1"/>
</dbReference>
<dbReference type="PROSITE" id="PS51900">
    <property type="entry name" value="CB"/>
    <property type="match status" value="1"/>
</dbReference>
<accession>E6PBZ2</accession>
<dbReference type="PANTHER" id="PTHR30349:SF91">
    <property type="entry name" value="INTA PROTEIN"/>
    <property type="match status" value="1"/>
</dbReference>
<proteinExistence type="predicted"/>
<dbReference type="SUPFAM" id="SSF56349">
    <property type="entry name" value="DNA breaking-rejoining enzymes"/>
    <property type="match status" value="1"/>
</dbReference>
<keyword evidence="1" id="KW-0229">DNA integration</keyword>
<evidence type="ECO:0000259" key="6">
    <source>
        <dbReference type="PROSITE" id="PS51900"/>
    </source>
</evidence>
<dbReference type="GO" id="GO:0015074">
    <property type="term" value="P:DNA integration"/>
    <property type="evidence" value="ECO:0007669"/>
    <property type="project" value="UniProtKB-KW"/>
</dbReference>
<dbReference type="Gene3D" id="1.10.443.10">
    <property type="entry name" value="Intergrase catalytic core"/>
    <property type="match status" value="1"/>
</dbReference>